<keyword evidence="8" id="KW-1185">Reference proteome</keyword>
<reference evidence="7 8" key="1">
    <citation type="submission" date="2016-12" db="EMBL/GenBank/DDBJ databases">
        <title>The draft genome sequence of Actinophytocola sp. 11-183.</title>
        <authorList>
            <person name="Wang W."/>
            <person name="Yuan L."/>
        </authorList>
    </citation>
    <scope>NUCLEOTIDE SEQUENCE [LARGE SCALE GENOMIC DNA]</scope>
    <source>
        <strain evidence="7 8">11-183</strain>
    </source>
</reference>
<dbReference type="InterPro" id="IPR004399">
    <property type="entry name" value="HMP/HMP-P_kinase_dom"/>
</dbReference>
<accession>A0A1Q8CVT4</accession>
<evidence type="ECO:0000313" key="7">
    <source>
        <dbReference type="EMBL" id="OLF18465.1"/>
    </source>
</evidence>
<dbReference type="PANTHER" id="PTHR20858">
    <property type="entry name" value="PHOSPHOMETHYLPYRIMIDINE KINASE"/>
    <property type="match status" value="1"/>
</dbReference>
<organism evidence="7 8">
    <name type="scientific">Actinophytocola xanthii</name>
    <dbReference type="NCBI Taxonomy" id="1912961"/>
    <lineage>
        <taxon>Bacteria</taxon>
        <taxon>Bacillati</taxon>
        <taxon>Actinomycetota</taxon>
        <taxon>Actinomycetes</taxon>
        <taxon>Pseudonocardiales</taxon>
        <taxon>Pseudonocardiaceae</taxon>
    </lineage>
</organism>
<dbReference type="InterPro" id="IPR013749">
    <property type="entry name" value="PM/HMP-P_kinase-1"/>
</dbReference>
<dbReference type="GO" id="GO:0005829">
    <property type="term" value="C:cytosol"/>
    <property type="evidence" value="ECO:0007669"/>
    <property type="project" value="TreeGrafter"/>
</dbReference>
<comment type="catalytic activity">
    <reaction evidence="2">
        <text>4-amino-2-methyl-5-(phosphooxymethyl)pyrimidine + ATP = 4-amino-2-methyl-5-(diphosphooxymethyl)pyrimidine + ADP</text>
        <dbReference type="Rhea" id="RHEA:19893"/>
        <dbReference type="ChEBI" id="CHEBI:30616"/>
        <dbReference type="ChEBI" id="CHEBI:57841"/>
        <dbReference type="ChEBI" id="CHEBI:58354"/>
        <dbReference type="ChEBI" id="CHEBI:456216"/>
        <dbReference type="EC" id="2.7.4.7"/>
    </reaction>
</comment>
<protein>
    <recommendedName>
        <fullName evidence="6">Pyridoxamine kinase/Phosphomethylpyrimidine kinase domain-containing protein</fullName>
    </recommendedName>
</protein>
<dbReference type="SUPFAM" id="SSF53613">
    <property type="entry name" value="Ribokinase-like"/>
    <property type="match status" value="1"/>
</dbReference>
<evidence type="ECO:0000256" key="1">
    <source>
        <dbReference type="ARBA" id="ARBA00000151"/>
    </source>
</evidence>
<dbReference type="Gene3D" id="3.40.1190.20">
    <property type="match status" value="1"/>
</dbReference>
<comment type="pathway">
    <text evidence="4">Cofactor biosynthesis; thiamine diphosphate biosynthesis; 4-amino-2-methyl-5-diphosphomethylpyrimidine from 5-amino-1-(5-phospho-D-ribosyl)imidazole: step 3/3.</text>
</comment>
<dbReference type="AlphaFoldDB" id="A0A1Q8CVT4"/>
<dbReference type="UniPathway" id="UPA00060">
    <property type="reaction ID" value="UER00138"/>
</dbReference>
<evidence type="ECO:0000259" key="6">
    <source>
        <dbReference type="Pfam" id="PF08543"/>
    </source>
</evidence>
<evidence type="ECO:0000256" key="3">
    <source>
        <dbReference type="ARBA" id="ARBA00003848"/>
    </source>
</evidence>
<dbReference type="GO" id="GO:0008902">
    <property type="term" value="F:hydroxymethylpyrimidine kinase activity"/>
    <property type="evidence" value="ECO:0007669"/>
    <property type="project" value="UniProtKB-EC"/>
</dbReference>
<evidence type="ECO:0000256" key="5">
    <source>
        <dbReference type="ARBA" id="ARBA00022977"/>
    </source>
</evidence>
<evidence type="ECO:0000313" key="8">
    <source>
        <dbReference type="Proteomes" id="UP000185596"/>
    </source>
</evidence>
<dbReference type="GO" id="GO:0009229">
    <property type="term" value="P:thiamine diphosphate biosynthetic process"/>
    <property type="evidence" value="ECO:0007669"/>
    <property type="project" value="UniProtKB-UniPathway"/>
</dbReference>
<sequence length="270" mass="27647">MPDPTIACLTIGSSDSSGGAGVQGDIKAFASIGCFAATVVVGVTAQNTTGVRARYGLPVDLVRAQLSAVLDDLPIRGIKVGTAWSPELVTWLGSALADLSVPIVVDPVLVTAAGAYLSDVEQIRSALVESLFPLATVVTPNRQEAELLVGAPPHALDRRELAAALVDLGAPAAVVTADARDSGDWFFDGTTHELLAGAYHDTNCEHGAGCAHSALATGLLAGGMPLPEAMRQARQLASDGVRDGLGHLGSGVHPVDVLGLPRLVRTPTRS</sequence>
<dbReference type="Pfam" id="PF08543">
    <property type="entry name" value="Phos_pyr_kin"/>
    <property type="match status" value="1"/>
</dbReference>
<dbReference type="GO" id="GO:0009228">
    <property type="term" value="P:thiamine biosynthetic process"/>
    <property type="evidence" value="ECO:0007669"/>
    <property type="project" value="UniProtKB-KW"/>
</dbReference>
<comment type="function">
    <text evidence="3">Catalyzes the phosphorylation of hydroxymethylpyrimidine phosphate (HMP-P) to HMP-PP, and of HMP to HMP-P.</text>
</comment>
<dbReference type="CDD" id="cd01169">
    <property type="entry name" value="HMPP_kinase"/>
    <property type="match status" value="1"/>
</dbReference>
<dbReference type="OrthoDB" id="34166at2"/>
<comment type="catalytic activity">
    <reaction evidence="1">
        <text>4-amino-5-hydroxymethyl-2-methylpyrimidine + ATP = 4-amino-2-methyl-5-(phosphooxymethyl)pyrimidine + ADP + H(+)</text>
        <dbReference type="Rhea" id="RHEA:23096"/>
        <dbReference type="ChEBI" id="CHEBI:15378"/>
        <dbReference type="ChEBI" id="CHEBI:16892"/>
        <dbReference type="ChEBI" id="CHEBI:30616"/>
        <dbReference type="ChEBI" id="CHEBI:58354"/>
        <dbReference type="ChEBI" id="CHEBI:456216"/>
        <dbReference type="EC" id="2.7.1.49"/>
    </reaction>
</comment>
<feature type="domain" description="Pyridoxamine kinase/Phosphomethylpyrimidine kinase" evidence="6">
    <location>
        <begin position="15"/>
        <end position="255"/>
    </location>
</feature>
<gene>
    <name evidence="7" type="ORF">BU204_05730</name>
</gene>
<dbReference type="GO" id="GO:0008972">
    <property type="term" value="F:phosphomethylpyrimidine kinase activity"/>
    <property type="evidence" value="ECO:0007669"/>
    <property type="project" value="UniProtKB-EC"/>
</dbReference>
<proteinExistence type="predicted"/>
<dbReference type="PANTHER" id="PTHR20858:SF17">
    <property type="entry name" value="HYDROXYMETHYLPYRIMIDINE_PHOSPHOMETHYLPYRIMIDINE KINASE THI20-RELATED"/>
    <property type="match status" value="1"/>
</dbReference>
<dbReference type="InterPro" id="IPR029056">
    <property type="entry name" value="Ribokinase-like"/>
</dbReference>
<dbReference type="Proteomes" id="UP000185596">
    <property type="component" value="Unassembled WGS sequence"/>
</dbReference>
<dbReference type="RefSeq" id="WP_075124493.1">
    <property type="nucleotide sequence ID" value="NZ_MSIE01000007.1"/>
</dbReference>
<evidence type="ECO:0000256" key="2">
    <source>
        <dbReference type="ARBA" id="ARBA00000565"/>
    </source>
</evidence>
<dbReference type="STRING" id="1912961.BU204_05730"/>
<dbReference type="EMBL" id="MSIE01000007">
    <property type="protein sequence ID" value="OLF18465.1"/>
    <property type="molecule type" value="Genomic_DNA"/>
</dbReference>
<name>A0A1Q8CVT4_9PSEU</name>
<evidence type="ECO:0000256" key="4">
    <source>
        <dbReference type="ARBA" id="ARBA00004769"/>
    </source>
</evidence>
<comment type="caution">
    <text evidence="7">The sequence shown here is derived from an EMBL/GenBank/DDBJ whole genome shotgun (WGS) entry which is preliminary data.</text>
</comment>
<keyword evidence="5" id="KW-0784">Thiamine biosynthesis</keyword>